<feature type="chain" id="PRO_5002934128" description="G-protein coupled receptors family 1 profile domain-containing protein" evidence="8">
    <location>
        <begin position="30"/>
        <end position="397"/>
    </location>
</feature>
<dbReference type="PANTHER" id="PTHR22750">
    <property type="entry name" value="G-PROTEIN COUPLED RECEPTOR"/>
    <property type="match status" value="1"/>
</dbReference>
<dbReference type="FunCoup" id="C3XPI8">
    <property type="interactions" value="76"/>
</dbReference>
<dbReference type="PROSITE" id="PS50262">
    <property type="entry name" value="G_PROTEIN_RECEP_F1_2"/>
    <property type="match status" value="1"/>
</dbReference>
<dbReference type="PRINTS" id="PR00237">
    <property type="entry name" value="GPCRRHODOPSN"/>
</dbReference>
<sequence length="397" mass="43196">MVSQKKCVTATLLIFIATIRYVGISSALAVPDSCATKEQANDNTTISSGPTLANCSSENCDTIHATDGSDRGRNITSNGVTVLSSSEENSGLWSYAGICLGIWAVVANALPLAAIITQEQLHKPVYILMANLAASDVLTGLSTILATASRAYVVFNETTPSDVMLHIRLTALVLSGMSSAYSLMALTAERYWFIVHGMTYVNNVTNGKCKVVVVLVWVWSTLMAILPNFDWHCEGRFDPNCIPLGTGMSYNYAVVILVFVFIPMAAIILLNMCVLWCLWKHVNAIAAQEAAVGAEPSTSRKSAITVVLITVMFLVGWMPFAVRLSLFTQSDTKLTTMLICVLVNSSANPVIYGFRLREAIWVDYREERAGKKHIEQITGNKGTNTVSISTKDRDRST</sequence>
<evidence type="ECO:0000256" key="4">
    <source>
        <dbReference type="ARBA" id="ARBA00022989"/>
    </source>
</evidence>
<dbReference type="InterPro" id="IPR017452">
    <property type="entry name" value="GPCR_Rhodpsn_7TM"/>
</dbReference>
<feature type="transmembrane region" description="Helical" evidence="7">
    <location>
        <begin position="125"/>
        <end position="145"/>
    </location>
</feature>
<keyword evidence="6" id="KW-0297">G-protein coupled receptor</keyword>
<feature type="signal peptide" evidence="8">
    <location>
        <begin position="1"/>
        <end position="29"/>
    </location>
</feature>
<name>C3XPI8_BRAFL</name>
<feature type="transmembrane region" description="Helical" evidence="7">
    <location>
        <begin position="92"/>
        <end position="113"/>
    </location>
</feature>
<dbReference type="eggNOG" id="KOG3656">
    <property type="taxonomic scope" value="Eukaryota"/>
</dbReference>
<keyword evidence="2" id="KW-1003">Cell membrane</keyword>
<dbReference type="GO" id="GO:0005886">
    <property type="term" value="C:plasma membrane"/>
    <property type="evidence" value="ECO:0007669"/>
    <property type="project" value="UniProtKB-SubCell"/>
</dbReference>
<dbReference type="GO" id="GO:0004930">
    <property type="term" value="F:G protein-coupled receptor activity"/>
    <property type="evidence" value="ECO:0007669"/>
    <property type="project" value="UniProtKB-KW"/>
</dbReference>
<dbReference type="SUPFAM" id="SSF81321">
    <property type="entry name" value="Family A G protein-coupled receptor-like"/>
    <property type="match status" value="1"/>
</dbReference>
<dbReference type="CDD" id="cd14972">
    <property type="entry name" value="7tmA_EDG-like"/>
    <property type="match status" value="1"/>
</dbReference>
<feature type="transmembrane region" description="Helical" evidence="7">
    <location>
        <begin position="334"/>
        <end position="354"/>
    </location>
</feature>
<organism evidence="10">
    <name type="scientific">Branchiostoma floridae</name>
    <name type="common">Florida lancelet</name>
    <name type="synonym">Amphioxus</name>
    <dbReference type="NCBI Taxonomy" id="7739"/>
    <lineage>
        <taxon>Eukaryota</taxon>
        <taxon>Metazoa</taxon>
        <taxon>Chordata</taxon>
        <taxon>Cephalochordata</taxon>
        <taxon>Leptocardii</taxon>
        <taxon>Amphioxiformes</taxon>
        <taxon>Branchiostomatidae</taxon>
        <taxon>Branchiostoma</taxon>
    </lineage>
</organism>
<keyword evidence="6" id="KW-0807">Transducer</keyword>
<keyword evidence="3 6" id="KW-0812">Transmembrane</keyword>
<keyword evidence="5 7" id="KW-0472">Membrane</keyword>
<feature type="non-terminal residue" evidence="10">
    <location>
        <position position="1"/>
    </location>
</feature>
<evidence type="ECO:0000256" key="1">
    <source>
        <dbReference type="ARBA" id="ARBA00004651"/>
    </source>
</evidence>
<feature type="domain" description="G-protein coupled receptors family 1 profile" evidence="9">
    <location>
        <begin position="107"/>
        <end position="352"/>
    </location>
</feature>
<dbReference type="STRING" id="7739.C3XPI8"/>
<evidence type="ECO:0000313" key="10">
    <source>
        <dbReference type="EMBL" id="EEN69859.1"/>
    </source>
</evidence>
<dbReference type="InterPro" id="IPR000276">
    <property type="entry name" value="GPCR_Rhodpsn"/>
</dbReference>
<accession>C3XPI8</accession>
<dbReference type="Pfam" id="PF00001">
    <property type="entry name" value="7tm_1"/>
    <property type="match status" value="1"/>
</dbReference>
<evidence type="ECO:0000256" key="8">
    <source>
        <dbReference type="SAM" id="SignalP"/>
    </source>
</evidence>
<keyword evidence="4 7" id="KW-1133">Transmembrane helix</keyword>
<feature type="transmembrane region" description="Helical" evidence="7">
    <location>
        <begin position="303"/>
        <end position="322"/>
    </location>
</feature>
<evidence type="ECO:0000256" key="3">
    <source>
        <dbReference type="ARBA" id="ARBA00022692"/>
    </source>
</evidence>
<comment type="subcellular location">
    <subcellularLocation>
        <location evidence="1">Cell membrane</location>
        <topology evidence="1">Multi-pass membrane protein</topology>
    </subcellularLocation>
</comment>
<evidence type="ECO:0000259" key="9">
    <source>
        <dbReference type="PROSITE" id="PS50262"/>
    </source>
</evidence>
<proteinExistence type="inferred from homology"/>
<dbReference type="EMBL" id="GG666451">
    <property type="protein sequence ID" value="EEN69859.1"/>
    <property type="molecule type" value="Genomic_DNA"/>
</dbReference>
<keyword evidence="6" id="KW-0675">Receptor</keyword>
<comment type="similarity">
    <text evidence="6">Belongs to the G-protein coupled receptor 1 family.</text>
</comment>
<dbReference type="InParanoid" id="C3XPI8"/>
<feature type="transmembrane region" description="Helical" evidence="7">
    <location>
        <begin position="165"/>
        <end position="188"/>
    </location>
</feature>
<keyword evidence="8" id="KW-0732">Signal</keyword>
<evidence type="ECO:0000256" key="7">
    <source>
        <dbReference type="SAM" id="Phobius"/>
    </source>
</evidence>
<evidence type="ECO:0000256" key="2">
    <source>
        <dbReference type="ARBA" id="ARBA00022475"/>
    </source>
</evidence>
<dbReference type="PROSITE" id="PS00237">
    <property type="entry name" value="G_PROTEIN_RECEP_F1_1"/>
    <property type="match status" value="1"/>
</dbReference>
<protein>
    <recommendedName>
        <fullName evidence="9">G-protein coupled receptors family 1 profile domain-containing protein</fullName>
    </recommendedName>
</protein>
<feature type="transmembrane region" description="Helical" evidence="7">
    <location>
        <begin position="249"/>
        <end position="279"/>
    </location>
</feature>
<gene>
    <name evidence="10" type="ORF">BRAFLDRAFT_119893</name>
</gene>
<dbReference type="AlphaFoldDB" id="C3XPI8"/>
<evidence type="ECO:0000256" key="6">
    <source>
        <dbReference type="RuleBase" id="RU000688"/>
    </source>
</evidence>
<dbReference type="Gene3D" id="1.20.1070.10">
    <property type="entry name" value="Rhodopsin 7-helix transmembrane proteins"/>
    <property type="match status" value="1"/>
</dbReference>
<feature type="transmembrane region" description="Helical" evidence="7">
    <location>
        <begin position="209"/>
        <end position="229"/>
    </location>
</feature>
<reference evidence="10" key="1">
    <citation type="journal article" date="2008" name="Nature">
        <title>The amphioxus genome and the evolution of the chordate karyotype.</title>
        <authorList>
            <consortium name="US DOE Joint Genome Institute (JGI-PGF)"/>
            <person name="Putnam N.H."/>
            <person name="Butts T."/>
            <person name="Ferrier D.E.K."/>
            <person name="Furlong R.F."/>
            <person name="Hellsten U."/>
            <person name="Kawashima T."/>
            <person name="Robinson-Rechavi M."/>
            <person name="Shoguchi E."/>
            <person name="Terry A."/>
            <person name="Yu J.-K."/>
            <person name="Benito-Gutierrez E.L."/>
            <person name="Dubchak I."/>
            <person name="Garcia-Fernandez J."/>
            <person name="Gibson-Brown J.J."/>
            <person name="Grigoriev I.V."/>
            <person name="Horton A.C."/>
            <person name="de Jong P.J."/>
            <person name="Jurka J."/>
            <person name="Kapitonov V.V."/>
            <person name="Kohara Y."/>
            <person name="Kuroki Y."/>
            <person name="Lindquist E."/>
            <person name="Lucas S."/>
            <person name="Osoegawa K."/>
            <person name="Pennacchio L.A."/>
            <person name="Salamov A.A."/>
            <person name="Satou Y."/>
            <person name="Sauka-Spengler T."/>
            <person name="Schmutz J."/>
            <person name="Shin-I T."/>
            <person name="Toyoda A."/>
            <person name="Bronner-Fraser M."/>
            <person name="Fujiyama A."/>
            <person name="Holland L.Z."/>
            <person name="Holland P.W.H."/>
            <person name="Satoh N."/>
            <person name="Rokhsar D.S."/>
        </authorList>
    </citation>
    <scope>NUCLEOTIDE SEQUENCE [LARGE SCALE GENOMIC DNA]</scope>
    <source>
        <strain evidence="10">S238N-H82</strain>
        <tissue evidence="10">Testes</tissue>
    </source>
</reference>
<evidence type="ECO:0000256" key="5">
    <source>
        <dbReference type="ARBA" id="ARBA00023136"/>
    </source>
</evidence>